<evidence type="ECO:0000313" key="2">
    <source>
        <dbReference type="Proteomes" id="UP000652761"/>
    </source>
</evidence>
<organism evidence="1 2">
    <name type="scientific">Colocasia esculenta</name>
    <name type="common">Wild taro</name>
    <name type="synonym">Arum esculentum</name>
    <dbReference type="NCBI Taxonomy" id="4460"/>
    <lineage>
        <taxon>Eukaryota</taxon>
        <taxon>Viridiplantae</taxon>
        <taxon>Streptophyta</taxon>
        <taxon>Embryophyta</taxon>
        <taxon>Tracheophyta</taxon>
        <taxon>Spermatophyta</taxon>
        <taxon>Magnoliopsida</taxon>
        <taxon>Liliopsida</taxon>
        <taxon>Araceae</taxon>
        <taxon>Aroideae</taxon>
        <taxon>Colocasieae</taxon>
        <taxon>Colocasia</taxon>
    </lineage>
</organism>
<protein>
    <submittedName>
        <fullName evidence="1">Uncharacterized protein</fullName>
    </submittedName>
</protein>
<comment type="caution">
    <text evidence="1">The sequence shown here is derived from an EMBL/GenBank/DDBJ whole genome shotgun (WGS) entry which is preliminary data.</text>
</comment>
<sequence length="68" mass="7699">MMIMVPNYTRLILLVHTSPGRPQPWGKMFLMRRLFLRRVSRSALSFLDSAITSASFQGALSATLCLEL</sequence>
<evidence type="ECO:0000313" key="1">
    <source>
        <dbReference type="EMBL" id="MQM00961.1"/>
    </source>
</evidence>
<dbReference type="EMBL" id="NMUH01002595">
    <property type="protein sequence ID" value="MQM00961.1"/>
    <property type="molecule type" value="Genomic_DNA"/>
</dbReference>
<gene>
    <name evidence="1" type="ORF">Taro_033717</name>
</gene>
<dbReference type="AlphaFoldDB" id="A0A843W5H5"/>
<accession>A0A843W5H5</accession>
<keyword evidence="2" id="KW-1185">Reference proteome</keyword>
<reference evidence="1" key="1">
    <citation type="submission" date="2017-07" db="EMBL/GenBank/DDBJ databases">
        <title>Taro Niue Genome Assembly and Annotation.</title>
        <authorList>
            <person name="Atibalentja N."/>
            <person name="Keating K."/>
            <person name="Fields C.J."/>
        </authorList>
    </citation>
    <scope>NUCLEOTIDE SEQUENCE</scope>
    <source>
        <strain evidence="1">Niue_2</strain>
        <tissue evidence="1">Leaf</tissue>
    </source>
</reference>
<name>A0A843W5H5_COLES</name>
<dbReference type="Proteomes" id="UP000652761">
    <property type="component" value="Unassembled WGS sequence"/>
</dbReference>
<proteinExistence type="predicted"/>